<evidence type="ECO:0000259" key="4">
    <source>
        <dbReference type="PROSITE" id="PS51462"/>
    </source>
</evidence>
<keyword evidence="6" id="KW-1185">Reference proteome</keyword>
<dbReference type="RefSeq" id="WP_090212951.1">
    <property type="nucleotide sequence ID" value="NZ_FOYO01000001.1"/>
</dbReference>
<sequence length="137" mass="14498">MTRRPTLGAIAVVVHEGRTLLVQRRNPPNAGLWGFPGGHVELGETALDAAARELLEETGVTARPLSYLTNIDVIGQDDDGDITHHYLLAAVHCAYVAGLPAADDDALDAAWVPVEAALAGDRPLSENVGSVLRMVLD</sequence>
<dbReference type="OrthoDB" id="9761969at2"/>
<dbReference type="InterPro" id="IPR020476">
    <property type="entry name" value="Nudix_hydrolase"/>
</dbReference>
<dbReference type="PANTHER" id="PTHR43736">
    <property type="entry name" value="ADP-RIBOSE PYROPHOSPHATASE"/>
    <property type="match status" value="1"/>
</dbReference>
<evidence type="ECO:0000313" key="6">
    <source>
        <dbReference type="Proteomes" id="UP000199658"/>
    </source>
</evidence>
<reference evidence="6" key="1">
    <citation type="submission" date="2016-10" db="EMBL/GenBank/DDBJ databases">
        <authorList>
            <person name="Varghese N."/>
            <person name="Submissions S."/>
        </authorList>
    </citation>
    <scope>NUCLEOTIDE SEQUENCE [LARGE SCALE GENOMIC DNA]</scope>
    <source>
        <strain evidence="6">DSM 26921</strain>
    </source>
</reference>
<dbReference type="PROSITE" id="PS51462">
    <property type="entry name" value="NUDIX"/>
    <property type="match status" value="1"/>
</dbReference>
<dbReference type="GO" id="GO:0016787">
    <property type="term" value="F:hydrolase activity"/>
    <property type="evidence" value="ECO:0007669"/>
    <property type="project" value="UniProtKB-KW"/>
</dbReference>
<evidence type="ECO:0000256" key="3">
    <source>
        <dbReference type="RuleBase" id="RU003476"/>
    </source>
</evidence>
<dbReference type="InterPro" id="IPR020084">
    <property type="entry name" value="NUDIX_hydrolase_CS"/>
</dbReference>
<proteinExistence type="inferred from homology"/>
<dbReference type="EMBL" id="FOYO01000001">
    <property type="protein sequence ID" value="SFR36941.1"/>
    <property type="molecule type" value="Genomic_DNA"/>
</dbReference>
<gene>
    <name evidence="5" type="ORF">SAMN04488002_0861</name>
</gene>
<organism evidence="5 6">
    <name type="scientific">Litoreibacter janthinus</name>
    <dbReference type="NCBI Taxonomy" id="670154"/>
    <lineage>
        <taxon>Bacteria</taxon>
        <taxon>Pseudomonadati</taxon>
        <taxon>Pseudomonadota</taxon>
        <taxon>Alphaproteobacteria</taxon>
        <taxon>Rhodobacterales</taxon>
        <taxon>Roseobacteraceae</taxon>
        <taxon>Litoreibacter</taxon>
    </lineage>
</organism>
<evidence type="ECO:0000313" key="5">
    <source>
        <dbReference type="EMBL" id="SFR36941.1"/>
    </source>
</evidence>
<dbReference type="STRING" id="670154.SAMN04488002_0861"/>
<dbReference type="InterPro" id="IPR015797">
    <property type="entry name" value="NUDIX_hydrolase-like_dom_sf"/>
</dbReference>
<dbReference type="AlphaFoldDB" id="A0A1I6G471"/>
<accession>A0A1I6G471</accession>
<dbReference type="SUPFAM" id="SSF55811">
    <property type="entry name" value="Nudix"/>
    <property type="match status" value="1"/>
</dbReference>
<keyword evidence="2 3" id="KW-0378">Hydrolase</keyword>
<name>A0A1I6G471_9RHOB</name>
<evidence type="ECO:0000256" key="2">
    <source>
        <dbReference type="ARBA" id="ARBA00022801"/>
    </source>
</evidence>
<dbReference type="Proteomes" id="UP000199658">
    <property type="component" value="Unassembled WGS sequence"/>
</dbReference>
<comment type="cofactor">
    <cofactor evidence="1">
        <name>Mg(2+)</name>
        <dbReference type="ChEBI" id="CHEBI:18420"/>
    </cofactor>
</comment>
<dbReference type="Gene3D" id="3.90.79.10">
    <property type="entry name" value="Nucleoside Triphosphate Pyrophosphohydrolase"/>
    <property type="match status" value="1"/>
</dbReference>
<evidence type="ECO:0000256" key="1">
    <source>
        <dbReference type="ARBA" id="ARBA00001946"/>
    </source>
</evidence>
<feature type="domain" description="Nudix hydrolase" evidence="4">
    <location>
        <begin position="2"/>
        <end position="136"/>
    </location>
</feature>
<dbReference type="PRINTS" id="PR00502">
    <property type="entry name" value="NUDIXFAMILY"/>
</dbReference>
<dbReference type="PROSITE" id="PS00893">
    <property type="entry name" value="NUDIX_BOX"/>
    <property type="match status" value="1"/>
</dbReference>
<comment type="similarity">
    <text evidence="3">Belongs to the Nudix hydrolase family.</text>
</comment>
<dbReference type="CDD" id="cd04673">
    <property type="entry name" value="NUDIX_ADPRase"/>
    <property type="match status" value="1"/>
</dbReference>
<dbReference type="InterPro" id="IPR000086">
    <property type="entry name" value="NUDIX_hydrolase_dom"/>
</dbReference>
<dbReference type="Pfam" id="PF00293">
    <property type="entry name" value="NUDIX"/>
    <property type="match status" value="1"/>
</dbReference>
<protein>
    <submittedName>
        <fullName evidence="5">ADP-ribose pyrophosphatase YjhB, NUDIX family</fullName>
    </submittedName>
</protein>
<dbReference type="PANTHER" id="PTHR43736:SF1">
    <property type="entry name" value="DIHYDRONEOPTERIN TRIPHOSPHATE DIPHOSPHATASE"/>
    <property type="match status" value="1"/>
</dbReference>